<dbReference type="Proteomes" id="UP000267289">
    <property type="component" value="Unassembled WGS sequence"/>
</dbReference>
<gene>
    <name evidence="2" type="ORF">LAUMK13_05260</name>
</gene>
<feature type="compositionally biased region" description="Basic and acidic residues" evidence="1">
    <location>
        <begin position="1"/>
        <end position="14"/>
    </location>
</feature>
<feature type="compositionally biased region" description="Basic and acidic residues" evidence="1">
    <location>
        <begin position="64"/>
        <end position="74"/>
    </location>
</feature>
<accession>A0A498QJP4</accession>
<proteinExistence type="predicted"/>
<dbReference type="EMBL" id="UPHQ01000276">
    <property type="protein sequence ID" value="VBA44880.1"/>
    <property type="molecule type" value="Genomic_DNA"/>
</dbReference>
<name>A0A498QJP4_9MYCO</name>
<sequence>MDTTPADDRGRSTECRTGSTPGSPDQPNSLSTPRHSTASNRIGEATLRARDRAGPRRPGPRRGSLRDPWTDLDRTWTGPGQLLRPTRDLSTVSTALSTAGGPSRCHLYRPGSRRTVDNMALPGRADRQPGGVASEVRGSVGRSAAVLWSRDLPALRWRTVRGSSGPTHPRGRRAAVSTARRSGLAITWPLHRGTAGVVRRRIFQPVHQAL</sequence>
<evidence type="ECO:0000313" key="2">
    <source>
        <dbReference type="EMBL" id="VBA44880.1"/>
    </source>
</evidence>
<evidence type="ECO:0000313" key="3">
    <source>
        <dbReference type="Proteomes" id="UP000267289"/>
    </source>
</evidence>
<protein>
    <submittedName>
        <fullName evidence="2">Uncharacterized protein</fullName>
    </submittedName>
</protein>
<keyword evidence="3" id="KW-1185">Reference proteome</keyword>
<reference evidence="2 3" key="1">
    <citation type="submission" date="2018-09" db="EMBL/GenBank/DDBJ databases">
        <authorList>
            <person name="Tagini F."/>
        </authorList>
    </citation>
    <scope>NUCLEOTIDE SEQUENCE [LARGE SCALE GENOMIC DNA]</scope>
    <source>
        <strain evidence="2 3">MK13</strain>
    </source>
</reference>
<organism evidence="2 3">
    <name type="scientific">Mycobacterium innocens</name>
    <dbReference type="NCBI Taxonomy" id="2341083"/>
    <lineage>
        <taxon>Bacteria</taxon>
        <taxon>Bacillati</taxon>
        <taxon>Actinomycetota</taxon>
        <taxon>Actinomycetes</taxon>
        <taxon>Mycobacteriales</taxon>
        <taxon>Mycobacteriaceae</taxon>
        <taxon>Mycobacterium</taxon>
    </lineage>
</organism>
<feature type="compositionally biased region" description="Polar residues" evidence="1">
    <location>
        <begin position="15"/>
        <end position="40"/>
    </location>
</feature>
<feature type="region of interest" description="Disordered" evidence="1">
    <location>
        <begin position="1"/>
        <end position="83"/>
    </location>
</feature>
<dbReference type="AlphaFoldDB" id="A0A498QJP4"/>
<evidence type="ECO:0000256" key="1">
    <source>
        <dbReference type="SAM" id="MobiDB-lite"/>
    </source>
</evidence>